<dbReference type="EMBL" id="FNYK01000032">
    <property type="protein sequence ID" value="SEI89516.1"/>
    <property type="molecule type" value="Genomic_DNA"/>
</dbReference>
<comment type="catalytic activity">
    <reaction evidence="7">
        <text>a 5'-end NAD(+)-phospho-ribonucleoside in mRNA + H2O = a 5'-end phospho-adenosine-phospho-ribonucleoside in mRNA + beta-nicotinamide D-ribonucleotide + 2 H(+)</text>
        <dbReference type="Rhea" id="RHEA:60876"/>
        <dbReference type="Rhea" id="RHEA-COMP:15698"/>
        <dbReference type="Rhea" id="RHEA-COMP:15719"/>
        <dbReference type="ChEBI" id="CHEBI:14649"/>
        <dbReference type="ChEBI" id="CHEBI:15377"/>
        <dbReference type="ChEBI" id="CHEBI:15378"/>
        <dbReference type="ChEBI" id="CHEBI:144029"/>
        <dbReference type="ChEBI" id="CHEBI:144051"/>
    </reaction>
    <physiologicalReaction direction="left-to-right" evidence="7">
        <dbReference type="Rhea" id="RHEA:60877"/>
    </physiologicalReaction>
</comment>
<evidence type="ECO:0000313" key="10">
    <source>
        <dbReference type="Proteomes" id="UP000183028"/>
    </source>
</evidence>
<reference evidence="10" key="1">
    <citation type="submission" date="2016-10" db="EMBL/GenBank/DDBJ databases">
        <authorList>
            <person name="Varghese N."/>
        </authorList>
    </citation>
    <scope>NUCLEOTIDE SEQUENCE [LARGE SCALE GENOMIC DNA]</scope>
    <source>
        <strain evidence="10">DSM 20406</strain>
    </source>
</reference>
<name>A0A1H6UD51_9FIRM</name>
<dbReference type="Pfam" id="PF00293">
    <property type="entry name" value="NUDIX"/>
    <property type="match status" value="1"/>
</dbReference>
<dbReference type="GO" id="GO:0005829">
    <property type="term" value="C:cytosol"/>
    <property type="evidence" value="ECO:0007669"/>
    <property type="project" value="TreeGrafter"/>
</dbReference>
<dbReference type="GO" id="GO:0046872">
    <property type="term" value="F:metal ion binding"/>
    <property type="evidence" value="ECO:0007669"/>
    <property type="project" value="UniProtKB-KW"/>
</dbReference>
<comment type="similarity">
    <text evidence="3">Belongs to the Nudix hydrolase family. NudC subfamily.</text>
</comment>
<dbReference type="PANTHER" id="PTHR42904:SF6">
    <property type="entry name" value="NAD-CAPPED RNA HYDROLASE NUDT12"/>
    <property type="match status" value="1"/>
</dbReference>
<dbReference type="AlphaFoldDB" id="A0A1H6UD51"/>
<dbReference type="PROSITE" id="PS51462">
    <property type="entry name" value="NUDIX"/>
    <property type="match status" value="1"/>
</dbReference>
<dbReference type="OrthoDB" id="9800077at2"/>
<evidence type="ECO:0000256" key="6">
    <source>
        <dbReference type="ARBA" id="ARBA00022842"/>
    </source>
</evidence>
<proteinExistence type="inferred from homology"/>
<dbReference type="Proteomes" id="UP000183028">
    <property type="component" value="Unassembled WGS sequence"/>
</dbReference>
<evidence type="ECO:0000313" key="9">
    <source>
        <dbReference type="EMBL" id="SEI89516.1"/>
    </source>
</evidence>
<evidence type="ECO:0000256" key="3">
    <source>
        <dbReference type="ARBA" id="ARBA00009595"/>
    </source>
</evidence>
<dbReference type="InterPro" id="IPR015797">
    <property type="entry name" value="NUDIX_hydrolase-like_dom_sf"/>
</dbReference>
<evidence type="ECO:0000256" key="1">
    <source>
        <dbReference type="ARBA" id="ARBA00001946"/>
    </source>
</evidence>
<dbReference type="GO" id="GO:0035529">
    <property type="term" value="F:NADH pyrophosphatase activity"/>
    <property type="evidence" value="ECO:0007669"/>
    <property type="project" value="TreeGrafter"/>
</dbReference>
<evidence type="ECO:0000256" key="4">
    <source>
        <dbReference type="ARBA" id="ARBA00022723"/>
    </source>
</evidence>
<keyword evidence="6" id="KW-0460">Magnesium</keyword>
<protein>
    <submittedName>
        <fullName evidence="9">NAD+ diphosphatase</fullName>
    </submittedName>
</protein>
<evidence type="ECO:0000259" key="8">
    <source>
        <dbReference type="PROSITE" id="PS51462"/>
    </source>
</evidence>
<evidence type="ECO:0000256" key="2">
    <source>
        <dbReference type="ARBA" id="ARBA00001947"/>
    </source>
</evidence>
<dbReference type="STRING" id="322505.SAMN04487836_11139"/>
<keyword evidence="10" id="KW-1185">Reference proteome</keyword>
<dbReference type="RefSeq" id="WP_074732243.1">
    <property type="nucleotide sequence ID" value="NZ_CACWHD010000042.1"/>
</dbReference>
<feature type="domain" description="Nudix hydrolase" evidence="8">
    <location>
        <begin position="34"/>
        <end position="157"/>
    </location>
</feature>
<keyword evidence="5" id="KW-0378">Hydrolase</keyword>
<dbReference type="InterPro" id="IPR000086">
    <property type="entry name" value="NUDIX_hydrolase_dom"/>
</dbReference>
<keyword evidence="4" id="KW-0479">Metal-binding</keyword>
<evidence type="ECO:0000256" key="7">
    <source>
        <dbReference type="ARBA" id="ARBA00023679"/>
    </source>
</evidence>
<gene>
    <name evidence="9" type="ORF">SAMN04487834_103214</name>
</gene>
<dbReference type="eggNOG" id="COG2816">
    <property type="taxonomic scope" value="Bacteria"/>
</dbReference>
<accession>A0A1H6UD51</accession>
<comment type="cofactor">
    <cofactor evidence="2">
        <name>Zn(2+)</name>
        <dbReference type="ChEBI" id="CHEBI:29105"/>
    </cofactor>
</comment>
<organism evidence="9 10">
    <name type="scientific">Sharpea azabuensis</name>
    <dbReference type="NCBI Taxonomy" id="322505"/>
    <lineage>
        <taxon>Bacteria</taxon>
        <taxon>Bacillati</taxon>
        <taxon>Bacillota</taxon>
        <taxon>Erysipelotrichia</taxon>
        <taxon>Erysipelotrichales</taxon>
        <taxon>Coprobacillaceae</taxon>
        <taxon>Sharpea</taxon>
    </lineage>
</organism>
<sequence length="162" mass="18883">MYCNTCGTKLIMKRDGIDGFVPFCMNCQTFKYPTFSDAISSVIFSPDKKEILLIQQYGRKDNVLVAGYVTKGENLETTLKREIEEEVHLEIERFMYNDNQYYERTNTLITNFMAVAKDKNFKLTGEVDQAQWFSVEDALKYIKPNSLAQHYLKEAICKIDRL</sequence>
<evidence type="ECO:0000256" key="5">
    <source>
        <dbReference type="ARBA" id="ARBA00022801"/>
    </source>
</evidence>
<dbReference type="PROSITE" id="PS00893">
    <property type="entry name" value="NUDIX_BOX"/>
    <property type="match status" value="1"/>
</dbReference>
<dbReference type="PANTHER" id="PTHR42904">
    <property type="entry name" value="NUDIX HYDROLASE, NUDC SUBFAMILY"/>
    <property type="match status" value="1"/>
</dbReference>
<dbReference type="SUPFAM" id="SSF55811">
    <property type="entry name" value="Nudix"/>
    <property type="match status" value="1"/>
</dbReference>
<dbReference type="InterPro" id="IPR020084">
    <property type="entry name" value="NUDIX_hydrolase_CS"/>
</dbReference>
<dbReference type="Gene3D" id="3.90.79.10">
    <property type="entry name" value="Nucleoside Triphosphate Pyrophosphohydrolase"/>
    <property type="match status" value="1"/>
</dbReference>
<dbReference type="GO" id="GO:0019677">
    <property type="term" value="P:NAD+ catabolic process"/>
    <property type="evidence" value="ECO:0007669"/>
    <property type="project" value="TreeGrafter"/>
</dbReference>
<comment type="cofactor">
    <cofactor evidence="1">
        <name>Mg(2+)</name>
        <dbReference type="ChEBI" id="CHEBI:18420"/>
    </cofactor>
</comment>
<dbReference type="InterPro" id="IPR050241">
    <property type="entry name" value="NAD-cap_RNA_hydrolase_NudC"/>
</dbReference>
<dbReference type="GO" id="GO:0006742">
    <property type="term" value="P:NADP+ catabolic process"/>
    <property type="evidence" value="ECO:0007669"/>
    <property type="project" value="TreeGrafter"/>
</dbReference>